<dbReference type="PANTHER" id="PTHR34322:SF2">
    <property type="entry name" value="TRANSPOSASE IS200-LIKE DOMAIN-CONTAINING PROTEIN"/>
    <property type="match status" value="1"/>
</dbReference>
<dbReference type="Pfam" id="PF01797">
    <property type="entry name" value="Y1_Tnp"/>
    <property type="match status" value="1"/>
</dbReference>
<organism evidence="2 3">
    <name type="scientific">Candidatus Berkelbacteria bacterium Licking1014_85</name>
    <dbReference type="NCBI Taxonomy" id="2017148"/>
    <lineage>
        <taxon>Bacteria</taxon>
        <taxon>Candidatus Berkelbacteria</taxon>
    </lineage>
</organism>
<dbReference type="GO" id="GO:0003677">
    <property type="term" value="F:DNA binding"/>
    <property type="evidence" value="ECO:0007669"/>
    <property type="project" value="InterPro"/>
</dbReference>
<evidence type="ECO:0000313" key="2">
    <source>
        <dbReference type="EMBL" id="TSC93688.1"/>
    </source>
</evidence>
<sequence>MQAFLLANYTRSTEAFQYLRNHNEATLQEALEIAKKGEKLVDVLCYVIMPDHYHLLLRGIKENGISEFIRKCNISIAKYVNISKERKGPIFESRFKSKLIDSNEYLLHLSLYIHLNPLDFISGKTWRNHELKNWPSRKKQLLNYPWSSLNFYLNCQKDDPIISGNEIISGQFRNRKEYESYLQEWSEASTNLIDNLTID</sequence>
<dbReference type="Proteomes" id="UP000315589">
    <property type="component" value="Unassembled WGS sequence"/>
</dbReference>
<dbReference type="GO" id="GO:0006313">
    <property type="term" value="P:DNA transposition"/>
    <property type="evidence" value="ECO:0007669"/>
    <property type="project" value="InterPro"/>
</dbReference>
<dbReference type="EMBL" id="VMGI01000014">
    <property type="protein sequence ID" value="TSC93688.1"/>
    <property type="molecule type" value="Genomic_DNA"/>
</dbReference>
<dbReference type="GO" id="GO:0004803">
    <property type="term" value="F:transposase activity"/>
    <property type="evidence" value="ECO:0007669"/>
    <property type="project" value="InterPro"/>
</dbReference>
<evidence type="ECO:0000313" key="3">
    <source>
        <dbReference type="Proteomes" id="UP000315589"/>
    </source>
</evidence>
<gene>
    <name evidence="2" type="ORF">CEN91_151</name>
</gene>
<proteinExistence type="predicted"/>
<dbReference type="SMART" id="SM01321">
    <property type="entry name" value="Y1_Tnp"/>
    <property type="match status" value="1"/>
</dbReference>
<comment type="caution">
    <text evidence="2">The sequence shown here is derived from an EMBL/GenBank/DDBJ whole genome shotgun (WGS) entry which is preliminary data.</text>
</comment>
<reference evidence="2 3" key="1">
    <citation type="submission" date="2017-07" db="EMBL/GenBank/DDBJ databases">
        <title>Mechanisms for carbon and nitrogen cycling indicate functional differentiation within the Candidate Phyla Radiation.</title>
        <authorList>
            <person name="Danczak R.E."/>
            <person name="Johnston M.D."/>
            <person name="Kenah C."/>
            <person name="Slattery M."/>
            <person name="Wrighton K.C."/>
            <person name="Wilkins M.J."/>
        </authorList>
    </citation>
    <scope>NUCLEOTIDE SEQUENCE [LARGE SCALE GENOMIC DNA]</scope>
    <source>
        <strain evidence="2">Licking1014_85</strain>
    </source>
</reference>
<evidence type="ECO:0000259" key="1">
    <source>
        <dbReference type="SMART" id="SM01321"/>
    </source>
</evidence>
<feature type="domain" description="Transposase IS200-like" evidence="1">
    <location>
        <begin position="9"/>
        <end position="116"/>
    </location>
</feature>
<dbReference type="SUPFAM" id="SSF143422">
    <property type="entry name" value="Transposase IS200-like"/>
    <property type="match status" value="1"/>
</dbReference>
<dbReference type="InterPro" id="IPR036515">
    <property type="entry name" value="Transposase_17_sf"/>
</dbReference>
<dbReference type="PANTHER" id="PTHR34322">
    <property type="entry name" value="TRANSPOSASE, Y1_TNP DOMAIN-CONTAINING"/>
    <property type="match status" value="1"/>
</dbReference>
<dbReference type="Gene3D" id="3.30.70.1290">
    <property type="entry name" value="Transposase IS200-like"/>
    <property type="match status" value="1"/>
</dbReference>
<protein>
    <recommendedName>
        <fullName evidence="1">Transposase IS200-like domain-containing protein</fullName>
    </recommendedName>
</protein>
<accession>A0A554LLE3</accession>
<name>A0A554LLE3_9BACT</name>
<dbReference type="AlphaFoldDB" id="A0A554LLE3"/>
<dbReference type="InterPro" id="IPR002686">
    <property type="entry name" value="Transposase_17"/>
</dbReference>